<dbReference type="RefSeq" id="WP_255902534.1">
    <property type="nucleotide sequence ID" value="NZ_JAFMZO010000003.1"/>
</dbReference>
<dbReference type="Proteomes" id="UP001597387">
    <property type="component" value="Unassembled WGS sequence"/>
</dbReference>
<evidence type="ECO:0000313" key="3">
    <source>
        <dbReference type="Proteomes" id="UP001597387"/>
    </source>
</evidence>
<dbReference type="Gene3D" id="1.20.120.450">
    <property type="entry name" value="dinb family like domain"/>
    <property type="match status" value="1"/>
</dbReference>
<keyword evidence="3" id="KW-1185">Reference proteome</keyword>
<proteinExistence type="predicted"/>
<organism evidence="2 3">
    <name type="scientific">Paradesertivirga mongoliensis</name>
    <dbReference type="NCBI Taxonomy" id="2100740"/>
    <lineage>
        <taxon>Bacteria</taxon>
        <taxon>Pseudomonadati</taxon>
        <taxon>Bacteroidota</taxon>
        <taxon>Sphingobacteriia</taxon>
        <taxon>Sphingobacteriales</taxon>
        <taxon>Sphingobacteriaceae</taxon>
        <taxon>Paradesertivirga</taxon>
    </lineage>
</organism>
<dbReference type="EMBL" id="JBHUHZ010000001">
    <property type="protein sequence ID" value="MFD2162980.1"/>
    <property type="molecule type" value="Genomic_DNA"/>
</dbReference>
<comment type="caution">
    <text evidence="2">The sequence shown here is derived from an EMBL/GenBank/DDBJ whole genome shotgun (WGS) entry which is preliminary data.</text>
</comment>
<dbReference type="InterPro" id="IPR024775">
    <property type="entry name" value="DinB-like"/>
</dbReference>
<gene>
    <name evidence="2" type="ORF">ACFSJU_11300</name>
</gene>
<protein>
    <submittedName>
        <fullName evidence="2">DinB family protein</fullName>
    </submittedName>
</protein>
<sequence length="151" mass="17334">MNKNIESLKATRKFLLKVIEDLSPEQLNKIPAGFNNNIIWNIAHLVASQQGVCYKRAGLELLVDGDFFNQYKPDSKPAEYVSQTEIEHIKIILITTIDQFEKDYGQEGFKNYPSWITRYGVELNSIDDALTFLPFHEGLHVGYIMALKRVV</sequence>
<feature type="domain" description="DinB-like" evidence="1">
    <location>
        <begin position="8"/>
        <end position="144"/>
    </location>
</feature>
<evidence type="ECO:0000259" key="1">
    <source>
        <dbReference type="Pfam" id="PF12867"/>
    </source>
</evidence>
<dbReference type="InterPro" id="IPR034660">
    <property type="entry name" value="DinB/YfiT-like"/>
</dbReference>
<name>A0ABW4ZM30_9SPHI</name>
<accession>A0ABW4ZM30</accession>
<reference evidence="3" key="1">
    <citation type="journal article" date="2019" name="Int. J. Syst. Evol. Microbiol.">
        <title>The Global Catalogue of Microorganisms (GCM) 10K type strain sequencing project: providing services to taxonomists for standard genome sequencing and annotation.</title>
        <authorList>
            <consortium name="The Broad Institute Genomics Platform"/>
            <consortium name="The Broad Institute Genome Sequencing Center for Infectious Disease"/>
            <person name="Wu L."/>
            <person name="Ma J."/>
        </authorList>
    </citation>
    <scope>NUCLEOTIDE SEQUENCE [LARGE SCALE GENOMIC DNA]</scope>
    <source>
        <strain evidence="3">KCTC 42217</strain>
    </source>
</reference>
<dbReference type="Pfam" id="PF12867">
    <property type="entry name" value="DinB_2"/>
    <property type="match status" value="1"/>
</dbReference>
<evidence type="ECO:0000313" key="2">
    <source>
        <dbReference type="EMBL" id="MFD2162980.1"/>
    </source>
</evidence>
<dbReference type="SUPFAM" id="SSF109854">
    <property type="entry name" value="DinB/YfiT-like putative metalloenzymes"/>
    <property type="match status" value="1"/>
</dbReference>